<dbReference type="AlphaFoldDB" id="A0A8J7INW0"/>
<sequence>MKLATHKKYQNYLFALLVVSGSLKVVLSYYNFPYDITLFILFLIVVDIFYISFIKRRIVFKKVEVIYIFIILIFYLIAGLSILYTPSTLGYEKFFLMLIPLTGFLYTKFIKELNLKILFRILLYIMLPLSFWFILFKFLLWNDISFIEFRTDTLRFNPLRNTYLNFGYLMGLMCILSLKFFKKPMLIFILGIIAMLGLGSRGALLFLFFSIAIVYFKQIVFFFNNLKLKKSFFNFLFLSFIPIPIFIVVFFDKIEKLIGFGFSRFISLLNASSDESVLGRLNHYFYVIDEGLTIHGLTIGNGLASFGISYLKEDILAYPHNIFLEAWYELGFIAMCLLALFFILPFFHLKRKQILFAIALFAFLNAMKTLSFSTDRNLFILFGVLLFHKELKDKLYN</sequence>
<feature type="transmembrane region" description="Helical" evidence="1">
    <location>
        <begin position="36"/>
        <end position="53"/>
    </location>
</feature>
<evidence type="ECO:0008006" key="4">
    <source>
        <dbReference type="Google" id="ProtNLM"/>
    </source>
</evidence>
<feature type="transmembrane region" description="Helical" evidence="1">
    <location>
        <begin position="65"/>
        <end position="84"/>
    </location>
</feature>
<name>A0A8J7INW0_9FLAO</name>
<accession>A0A8J7INW0</accession>
<evidence type="ECO:0000313" key="3">
    <source>
        <dbReference type="Proteomes" id="UP000610931"/>
    </source>
</evidence>
<feature type="transmembrane region" description="Helical" evidence="1">
    <location>
        <begin position="326"/>
        <end position="347"/>
    </location>
</feature>
<feature type="transmembrane region" description="Helical" evidence="1">
    <location>
        <begin position="354"/>
        <end position="372"/>
    </location>
</feature>
<feature type="transmembrane region" description="Helical" evidence="1">
    <location>
        <begin position="292"/>
        <end position="311"/>
    </location>
</feature>
<comment type="caution">
    <text evidence="2">The sequence shown here is derived from an EMBL/GenBank/DDBJ whole genome shotgun (WGS) entry which is preliminary data.</text>
</comment>
<feature type="transmembrane region" description="Helical" evidence="1">
    <location>
        <begin position="12"/>
        <end position="30"/>
    </location>
</feature>
<organism evidence="2 3">
    <name type="scientific">Snuella sedimenti</name>
    <dbReference type="NCBI Taxonomy" id="2798802"/>
    <lineage>
        <taxon>Bacteria</taxon>
        <taxon>Pseudomonadati</taxon>
        <taxon>Bacteroidota</taxon>
        <taxon>Flavobacteriia</taxon>
        <taxon>Flavobacteriales</taxon>
        <taxon>Flavobacteriaceae</taxon>
        <taxon>Snuella</taxon>
    </lineage>
</organism>
<keyword evidence="3" id="KW-1185">Reference proteome</keyword>
<evidence type="ECO:0000313" key="2">
    <source>
        <dbReference type="EMBL" id="MBJ6368157.1"/>
    </source>
</evidence>
<feature type="transmembrane region" description="Helical" evidence="1">
    <location>
        <begin position="121"/>
        <end position="142"/>
    </location>
</feature>
<feature type="transmembrane region" description="Helical" evidence="1">
    <location>
        <begin position="231"/>
        <end position="251"/>
    </location>
</feature>
<keyword evidence="1" id="KW-0472">Membrane</keyword>
<dbReference type="EMBL" id="JAELVQ010000009">
    <property type="protein sequence ID" value="MBJ6368157.1"/>
    <property type="molecule type" value="Genomic_DNA"/>
</dbReference>
<evidence type="ECO:0000256" key="1">
    <source>
        <dbReference type="SAM" id="Phobius"/>
    </source>
</evidence>
<feature type="transmembrane region" description="Helical" evidence="1">
    <location>
        <begin position="90"/>
        <end position="109"/>
    </location>
</feature>
<feature type="transmembrane region" description="Helical" evidence="1">
    <location>
        <begin position="162"/>
        <end position="181"/>
    </location>
</feature>
<keyword evidence="1" id="KW-1133">Transmembrane helix</keyword>
<dbReference type="RefSeq" id="WP_199114921.1">
    <property type="nucleotide sequence ID" value="NZ_JAELVQ010000009.1"/>
</dbReference>
<gene>
    <name evidence="2" type="ORF">JF259_08655</name>
</gene>
<proteinExistence type="predicted"/>
<protein>
    <recommendedName>
        <fullName evidence="4">O-antigen ligase-like membrane protein</fullName>
    </recommendedName>
</protein>
<dbReference type="Proteomes" id="UP000610931">
    <property type="component" value="Unassembled WGS sequence"/>
</dbReference>
<reference evidence="2" key="1">
    <citation type="submission" date="2020-12" db="EMBL/GenBank/DDBJ databases">
        <title>Snuella sp. nov., isolated from sediment in Incheon.</title>
        <authorList>
            <person name="Kim W."/>
        </authorList>
    </citation>
    <scope>NUCLEOTIDE SEQUENCE</scope>
    <source>
        <strain evidence="2">CAU 1569</strain>
    </source>
</reference>
<feature type="transmembrane region" description="Helical" evidence="1">
    <location>
        <begin position="188"/>
        <end position="216"/>
    </location>
</feature>
<keyword evidence="1" id="KW-0812">Transmembrane</keyword>